<feature type="domain" description="Serine aminopeptidase S33" evidence="2">
    <location>
        <begin position="172"/>
        <end position="227"/>
    </location>
</feature>
<evidence type="ECO:0000259" key="2">
    <source>
        <dbReference type="Pfam" id="PF12146"/>
    </source>
</evidence>
<keyword evidence="4" id="KW-1185">Reference proteome</keyword>
<feature type="active site" description="Nucleophile" evidence="1">
    <location>
        <position position="94"/>
    </location>
</feature>
<evidence type="ECO:0000256" key="1">
    <source>
        <dbReference type="PIRSR" id="PIRSR017388-1"/>
    </source>
</evidence>
<dbReference type="Gene3D" id="3.40.50.1820">
    <property type="entry name" value="alpha/beta hydrolase"/>
    <property type="match status" value="1"/>
</dbReference>
<dbReference type="OrthoDB" id="9800213at2"/>
<dbReference type="Proteomes" id="UP000294854">
    <property type="component" value="Unassembled WGS sequence"/>
</dbReference>
<dbReference type="AlphaFoldDB" id="A0A4R5NDN7"/>
<evidence type="ECO:0000313" key="4">
    <source>
        <dbReference type="Proteomes" id="UP000294854"/>
    </source>
</evidence>
<protein>
    <recommendedName>
        <fullName evidence="2">Serine aminopeptidase S33 domain-containing protein</fullName>
    </recommendedName>
</protein>
<dbReference type="InterPro" id="IPR029058">
    <property type="entry name" value="AB_hydrolase_fold"/>
</dbReference>
<evidence type="ECO:0000313" key="3">
    <source>
        <dbReference type="EMBL" id="TDG71553.1"/>
    </source>
</evidence>
<proteinExistence type="predicted"/>
<reference evidence="3 4" key="1">
    <citation type="journal article" date="2019" name="Appl. Microbiol. Biotechnol.">
        <title>Uncovering carbohydrate metabolism through a genotype-phenotype association study of 56 lactic acid bacteria genomes.</title>
        <authorList>
            <person name="Buron-Moles G."/>
            <person name="Chailyan A."/>
            <person name="Dolejs I."/>
            <person name="Forster J."/>
            <person name="Miks M.H."/>
        </authorList>
    </citation>
    <scope>NUCLEOTIDE SEQUENCE [LARGE SCALE GENOMIC DNA]</scope>
    <source>
        <strain evidence="3 4">ATCC 49373</strain>
    </source>
</reference>
<dbReference type="InterPro" id="IPR022742">
    <property type="entry name" value="Hydrolase_4"/>
</dbReference>
<organism evidence="3 4">
    <name type="scientific">Secundilactobacillus malefermentans</name>
    <dbReference type="NCBI Taxonomy" id="176292"/>
    <lineage>
        <taxon>Bacteria</taxon>
        <taxon>Bacillati</taxon>
        <taxon>Bacillota</taxon>
        <taxon>Bacilli</taxon>
        <taxon>Lactobacillales</taxon>
        <taxon>Lactobacillaceae</taxon>
        <taxon>Secundilactobacillus</taxon>
    </lineage>
</organism>
<comment type="caution">
    <text evidence="3">The sequence shown here is derived from an EMBL/GenBank/DDBJ whole genome shotgun (WGS) entry which is preliminary data.</text>
</comment>
<dbReference type="GO" id="GO:0052689">
    <property type="term" value="F:carboxylic ester hydrolase activity"/>
    <property type="evidence" value="ECO:0007669"/>
    <property type="project" value="InterPro"/>
</dbReference>
<gene>
    <name evidence="3" type="ORF">C5L31_001770</name>
</gene>
<dbReference type="STRING" id="1122149.FD44_GL000392"/>
<dbReference type="InterPro" id="IPR051044">
    <property type="entry name" value="MAG_DAG_Lipase"/>
</dbReference>
<accession>A0A4R5NDN7</accession>
<dbReference type="InterPro" id="IPR012354">
    <property type="entry name" value="Esterase_lipase"/>
</dbReference>
<dbReference type="PANTHER" id="PTHR11614">
    <property type="entry name" value="PHOSPHOLIPASE-RELATED"/>
    <property type="match status" value="1"/>
</dbReference>
<dbReference type="EMBL" id="PUFO01000104">
    <property type="protein sequence ID" value="TDG71553.1"/>
    <property type="molecule type" value="Genomic_DNA"/>
</dbReference>
<dbReference type="RefSeq" id="WP_010620585.1">
    <property type="nucleotide sequence ID" value="NZ_PUFO01000104.1"/>
</dbReference>
<feature type="active site" description="Charge relay system" evidence="1">
    <location>
        <position position="224"/>
    </location>
</feature>
<dbReference type="Pfam" id="PF12146">
    <property type="entry name" value="Hydrolase_4"/>
    <property type="match status" value="2"/>
</dbReference>
<feature type="active site" description="Charge relay system" evidence="1">
    <location>
        <position position="194"/>
    </location>
</feature>
<sequence length="251" mass="27776">MFKAQKPFLFEHGPRAVILLHAYASGPNDVRLLARTLEHENYTVFAPLFTGHSTGEPLDILRLGDPNVWWQDVKAAIEYLRKKGYQSISIFGLSLGGAYAIKALEMDNQLVAGGSFSAPVLTESFSDISDEFYRLADMTYNAQELNETEKLGRIAQIRQQLPDQLALIDAETANIAAHLSDISQPTFVAQGGADELVSPESGKLLSEELNHSDVSFKWYETAGHALTVNSAHKQLEADISQFLKSIYSDEE</sequence>
<dbReference type="SUPFAM" id="SSF53474">
    <property type="entry name" value="alpha/beta-Hydrolases"/>
    <property type="match status" value="1"/>
</dbReference>
<dbReference type="PIRSF" id="PIRSF017388">
    <property type="entry name" value="Esterase_lipase"/>
    <property type="match status" value="1"/>
</dbReference>
<feature type="domain" description="Serine aminopeptidase S33" evidence="2">
    <location>
        <begin position="16"/>
        <end position="124"/>
    </location>
</feature>
<name>A0A4R5NDN7_9LACO</name>